<dbReference type="AlphaFoldDB" id="A0A834RE47"/>
<dbReference type="EMBL" id="WVUK01000050">
    <property type="protein sequence ID" value="KAF7495199.1"/>
    <property type="molecule type" value="Genomic_DNA"/>
</dbReference>
<gene>
    <name evidence="2" type="ORF">SSS_4807</name>
</gene>
<feature type="transmembrane region" description="Helical" evidence="1">
    <location>
        <begin position="226"/>
        <end position="246"/>
    </location>
</feature>
<reference evidence="4" key="1">
    <citation type="journal article" date="2020" name="PLoS Negl. Trop. Dis.">
        <title>High-quality nuclear genome for Sarcoptes scabiei-A critical resource for a neglected parasite.</title>
        <authorList>
            <person name="Korhonen P.K."/>
            <person name="Gasser R.B."/>
            <person name="Ma G."/>
            <person name="Wang T."/>
            <person name="Stroehlein A.J."/>
            <person name="Young N.D."/>
            <person name="Ang C.S."/>
            <person name="Fernando D.D."/>
            <person name="Lu H.C."/>
            <person name="Taylor S."/>
            <person name="Reynolds S.L."/>
            <person name="Mofiz E."/>
            <person name="Najaraj S.H."/>
            <person name="Gowda H."/>
            <person name="Madugundu A."/>
            <person name="Renuse S."/>
            <person name="Holt D."/>
            <person name="Pandey A."/>
            <person name="Papenfuss A.T."/>
            <person name="Fischer K."/>
        </authorList>
    </citation>
    <scope>NUCLEOTIDE SEQUENCE [LARGE SCALE GENOMIC DNA]</scope>
</reference>
<feature type="transmembrane region" description="Helical" evidence="1">
    <location>
        <begin position="258"/>
        <end position="279"/>
    </location>
</feature>
<keyword evidence="1" id="KW-0812">Transmembrane</keyword>
<name>A0A834RE47_SARSC</name>
<keyword evidence="4" id="KW-1185">Reference proteome</keyword>
<evidence type="ECO:0000313" key="3">
    <source>
        <dbReference type="EnsemblMetazoa" id="KAF7495199.1"/>
    </source>
</evidence>
<proteinExistence type="predicted"/>
<evidence type="ECO:0000313" key="2">
    <source>
        <dbReference type="EMBL" id="KAF7495199.1"/>
    </source>
</evidence>
<reference evidence="2" key="2">
    <citation type="submission" date="2020-01" db="EMBL/GenBank/DDBJ databases">
        <authorList>
            <person name="Korhonen P.K.K."/>
            <person name="Guangxu M.G."/>
            <person name="Wang T.W."/>
            <person name="Stroehlein A.J.S."/>
            <person name="Young N.D."/>
            <person name="Ang C.-S.A."/>
            <person name="Fernando D.W.F."/>
            <person name="Lu H.L."/>
            <person name="Taylor S.T."/>
            <person name="Ehtesham M.E.M."/>
            <person name="Najaraj S.H.N."/>
            <person name="Harsha G.H.G."/>
            <person name="Madugundu A.M."/>
            <person name="Renuse S.R."/>
            <person name="Holt D.H."/>
            <person name="Pandey A.P."/>
            <person name="Papenfuss A.P."/>
            <person name="Gasser R.B.G."/>
            <person name="Fischer K.F."/>
        </authorList>
    </citation>
    <scope>NUCLEOTIDE SEQUENCE</scope>
    <source>
        <strain evidence="2">SSS_KF_BRIS2020</strain>
    </source>
</reference>
<dbReference type="OrthoDB" id="6474893at2759"/>
<feature type="transmembrane region" description="Helical" evidence="1">
    <location>
        <begin position="151"/>
        <end position="172"/>
    </location>
</feature>
<feature type="transmembrane region" description="Helical" evidence="1">
    <location>
        <begin position="127"/>
        <end position="145"/>
    </location>
</feature>
<accession>A0A834RE47</accession>
<evidence type="ECO:0000256" key="1">
    <source>
        <dbReference type="SAM" id="Phobius"/>
    </source>
</evidence>
<organism evidence="2">
    <name type="scientific">Sarcoptes scabiei</name>
    <name type="common">Itch mite</name>
    <name type="synonym">Acarus scabiei</name>
    <dbReference type="NCBI Taxonomy" id="52283"/>
    <lineage>
        <taxon>Eukaryota</taxon>
        <taxon>Metazoa</taxon>
        <taxon>Ecdysozoa</taxon>
        <taxon>Arthropoda</taxon>
        <taxon>Chelicerata</taxon>
        <taxon>Arachnida</taxon>
        <taxon>Acari</taxon>
        <taxon>Acariformes</taxon>
        <taxon>Sarcoptiformes</taxon>
        <taxon>Astigmata</taxon>
        <taxon>Psoroptidia</taxon>
        <taxon>Sarcoptoidea</taxon>
        <taxon>Sarcoptidae</taxon>
        <taxon>Sarcoptinae</taxon>
        <taxon>Sarcoptes</taxon>
    </lineage>
</organism>
<feature type="transmembrane region" description="Helical" evidence="1">
    <location>
        <begin position="27"/>
        <end position="46"/>
    </location>
</feature>
<sequence length="379" mass="46261">MDENVEDLLDVSQLFGIKAYHNRSPRMWILMICIWIDFLYESYVLFNPHDRDNCLFIDIGCLSPIEDYFCFNLAWLFFRFTMYSMMFDWFHDDQRWLRNVSYFYDEMKQNQIKVNIWKVRQQYHRPYRIVLIMIIIYNLIIFNLLKFRSLIETIVLHLEMTFIAYLIGFFFIENFLLKKFCILLFIEYQTRLIENINSERFDRNLIKTFYRYYLLITYAKIYLKKFYILASIFLFGVCLCLYYIAFHTKINPFERFCYATIWLTIFLFLIYISGSLGKIDSYANNLSKSIYHFVNIESIRKNIFKQHQYKDIVVELSDVMKTLNRSLGVEIMGQPVNITTVISLLNFQIDIAQERTTRLMKMIVRIKEYRSRFGWLCWD</sequence>
<keyword evidence="1" id="KW-1133">Transmembrane helix</keyword>
<dbReference type="EnsemblMetazoa" id="SSS_4807s_mrna">
    <property type="protein sequence ID" value="KAF7495199.1"/>
    <property type="gene ID" value="SSS_4807"/>
</dbReference>
<keyword evidence="1" id="KW-0472">Membrane</keyword>
<dbReference type="Proteomes" id="UP000070412">
    <property type="component" value="Unassembled WGS sequence"/>
</dbReference>
<evidence type="ECO:0000313" key="4">
    <source>
        <dbReference type="Proteomes" id="UP000070412"/>
    </source>
</evidence>
<reference evidence="3" key="3">
    <citation type="submission" date="2022-06" db="UniProtKB">
        <authorList>
            <consortium name="EnsemblMetazoa"/>
        </authorList>
    </citation>
    <scope>IDENTIFICATION</scope>
</reference>
<protein>
    <submittedName>
        <fullName evidence="2 3">Uncharacterized protein</fullName>
    </submittedName>
</protein>